<name>A0A428TT93_9HYPO</name>
<evidence type="ECO:0000313" key="2">
    <source>
        <dbReference type="EMBL" id="RSM05256.1"/>
    </source>
</evidence>
<gene>
    <name evidence="2" type="ORF">CDV31_009654</name>
</gene>
<dbReference type="Proteomes" id="UP000288429">
    <property type="component" value="Unassembled WGS sequence"/>
</dbReference>
<feature type="compositionally biased region" description="Polar residues" evidence="1">
    <location>
        <begin position="78"/>
        <end position="88"/>
    </location>
</feature>
<proteinExistence type="predicted"/>
<organism evidence="2 3">
    <name type="scientific">Fusarium ambrosium</name>
    <dbReference type="NCBI Taxonomy" id="131363"/>
    <lineage>
        <taxon>Eukaryota</taxon>
        <taxon>Fungi</taxon>
        <taxon>Dikarya</taxon>
        <taxon>Ascomycota</taxon>
        <taxon>Pezizomycotina</taxon>
        <taxon>Sordariomycetes</taxon>
        <taxon>Hypocreomycetidae</taxon>
        <taxon>Hypocreales</taxon>
        <taxon>Nectriaceae</taxon>
        <taxon>Fusarium</taxon>
        <taxon>Fusarium solani species complex</taxon>
    </lineage>
</organism>
<dbReference type="EMBL" id="NIZV01000140">
    <property type="protein sequence ID" value="RSM05256.1"/>
    <property type="molecule type" value="Genomic_DNA"/>
</dbReference>
<comment type="caution">
    <text evidence="2">The sequence shown here is derived from an EMBL/GenBank/DDBJ whole genome shotgun (WGS) entry which is preliminary data.</text>
</comment>
<keyword evidence="3" id="KW-1185">Reference proteome</keyword>
<accession>A0A428TT93</accession>
<evidence type="ECO:0000256" key="1">
    <source>
        <dbReference type="SAM" id="MobiDB-lite"/>
    </source>
</evidence>
<feature type="region of interest" description="Disordered" evidence="1">
    <location>
        <begin position="68"/>
        <end position="153"/>
    </location>
</feature>
<evidence type="ECO:0000313" key="3">
    <source>
        <dbReference type="Proteomes" id="UP000288429"/>
    </source>
</evidence>
<protein>
    <submittedName>
        <fullName evidence="2">Uncharacterized protein</fullName>
    </submittedName>
</protein>
<reference evidence="2 3" key="1">
    <citation type="submission" date="2017-06" db="EMBL/GenBank/DDBJ databases">
        <title>Cmopartive genomic analysis of Ambrosia Fusariam Clade fungi.</title>
        <authorList>
            <person name="Stajich J.E."/>
            <person name="Carrillo J."/>
            <person name="Kijimoto T."/>
            <person name="Eskalen A."/>
            <person name="O'Donnell K."/>
            <person name="Kasson M."/>
        </authorList>
    </citation>
    <scope>NUCLEOTIDE SEQUENCE [LARGE SCALE GENOMIC DNA]</scope>
    <source>
        <strain evidence="2 3">NRRL 20438</strain>
    </source>
</reference>
<sequence>MLWSRTASSRDQPAELRRNSEILHQSLVEDPVFADVRSEDIRAALDRGLSRAYMDQISRLFTTLQSETQQGFERENTASEQSSSTQVFEQGEDISATDPRDESQVVNECPRPDQLDLIPTTHLESPSDVTQEDPRGQGFPHDASTERAQRNRN</sequence>
<dbReference type="AlphaFoldDB" id="A0A428TT93"/>
<feature type="compositionally biased region" description="Basic and acidic residues" evidence="1">
    <location>
        <begin position="143"/>
        <end position="153"/>
    </location>
</feature>